<gene>
    <name evidence="3" type="ORF">HT102_02150</name>
</gene>
<name>A0A927PK45_9ACTN</name>
<feature type="compositionally biased region" description="Basic and acidic residues" evidence="1">
    <location>
        <begin position="172"/>
        <end position="189"/>
    </location>
</feature>
<feature type="transmembrane region" description="Helical" evidence="2">
    <location>
        <begin position="110"/>
        <end position="132"/>
    </location>
</feature>
<dbReference type="RefSeq" id="WP_192037750.1">
    <property type="nucleotide sequence ID" value="NZ_JACYWE010000001.1"/>
</dbReference>
<keyword evidence="2" id="KW-1133">Transmembrane helix</keyword>
<protein>
    <submittedName>
        <fullName evidence="3">B-4DMT family transporter</fullName>
    </submittedName>
</protein>
<evidence type="ECO:0000313" key="4">
    <source>
        <dbReference type="Proteomes" id="UP000642993"/>
    </source>
</evidence>
<keyword evidence="2" id="KW-0472">Membrane</keyword>
<dbReference type="Proteomes" id="UP000642993">
    <property type="component" value="Unassembled WGS sequence"/>
</dbReference>
<evidence type="ECO:0000256" key="1">
    <source>
        <dbReference type="SAM" id="MobiDB-lite"/>
    </source>
</evidence>
<proteinExistence type="predicted"/>
<feature type="region of interest" description="Disordered" evidence="1">
    <location>
        <begin position="141"/>
        <end position="160"/>
    </location>
</feature>
<feature type="compositionally biased region" description="Basic and acidic residues" evidence="1">
    <location>
        <begin position="197"/>
        <end position="222"/>
    </location>
</feature>
<feature type="transmembrane region" description="Helical" evidence="2">
    <location>
        <begin position="75"/>
        <end position="98"/>
    </location>
</feature>
<dbReference type="EMBL" id="JACYWE010000001">
    <property type="protein sequence ID" value="MBD8505293.1"/>
    <property type="molecule type" value="Genomic_DNA"/>
</dbReference>
<keyword evidence="4" id="KW-1185">Reference proteome</keyword>
<keyword evidence="2" id="KW-0812">Transmembrane</keyword>
<feature type="region of interest" description="Disordered" evidence="1">
    <location>
        <begin position="166"/>
        <end position="222"/>
    </location>
</feature>
<evidence type="ECO:0000256" key="2">
    <source>
        <dbReference type="SAM" id="Phobius"/>
    </source>
</evidence>
<dbReference type="AlphaFoldDB" id="A0A927PK45"/>
<accession>A0A927PK45</accession>
<evidence type="ECO:0000313" key="3">
    <source>
        <dbReference type="EMBL" id="MBD8505293.1"/>
    </source>
</evidence>
<sequence>MNLWLIRGLILAAVLVLVRAVLGYGIYAWPESGATQRAISVVVVMIAALAWPFFDGYADAKEFEDEEDRADLTLLWLKSAGAAGVMAGFAAWLLSFVIPGIGSGNLIIEVTVGAGFMLLLLSIPAQIGILLGRFFGDRARRRSTEPEPEDEFGRHPIHAHHQKEPILAGSQRSDKHADAQHGDAQHGETQHGQTQHGDAEYAGEYRDSDFAAERATDRDDKR</sequence>
<reference evidence="3" key="1">
    <citation type="submission" date="2020-09" db="EMBL/GenBank/DDBJ databases">
        <title>Hoyosella lacisalsi sp. nov., a halotolerant actinobacterium isolated from soil of Lake Gudzhirganskoe.</title>
        <authorList>
            <person name="Yang Q."/>
            <person name="Guo P.Y."/>
            <person name="Liu S.W."/>
            <person name="Li F.N."/>
            <person name="Sun C.H."/>
        </authorList>
    </citation>
    <scope>NUCLEOTIDE SEQUENCE</scope>
    <source>
        <strain evidence="3">G463</strain>
    </source>
</reference>
<feature type="transmembrane region" description="Helical" evidence="2">
    <location>
        <begin position="33"/>
        <end position="54"/>
    </location>
</feature>
<comment type="caution">
    <text evidence="3">The sequence shown here is derived from an EMBL/GenBank/DDBJ whole genome shotgun (WGS) entry which is preliminary data.</text>
</comment>
<dbReference type="InterPro" id="IPR047958">
    <property type="entry name" value="B-4DMT-like"/>
</dbReference>
<organism evidence="3 4">
    <name type="scientific">Lolliginicoccus lacisalsi</name>
    <dbReference type="NCBI Taxonomy" id="2742202"/>
    <lineage>
        <taxon>Bacteria</taxon>
        <taxon>Bacillati</taxon>
        <taxon>Actinomycetota</taxon>
        <taxon>Actinomycetes</taxon>
        <taxon>Mycobacteriales</taxon>
        <taxon>Hoyosellaceae</taxon>
        <taxon>Lolliginicoccus</taxon>
    </lineage>
</organism>
<dbReference type="NCBIfam" id="NF037996">
    <property type="entry name" value="B-4DMT"/>
    <property type="match status" value="1"/>
</dbReference>